<feature type="transmembrane region" description="Helical" evidence="1">
    <location>
        <begin position="46"/>
        <end position="65"/>
    </location>
</feature>
<evidence type="ECO:0000313" key="3">
    <source>
        <dbReference type="Proteomes" id="UP000032180"/>
    </source>
</evidence>
<sequence length="201" mass="20507">MASATTVTAFVGMLVTTGAIGFVPYLDQSLVTLSSSARADLPPLDAVIKMVMSVAAIGALNAAIASIYTRIYNGRAAAAAANRRSLGFICFIVCSSIAVLLHLIFFLQPDAIDSVHDLLPLAVAAAAVVRALLPAAAVATFFVSIMLIYVSLGKGGAAAGGVAGEVPITTSVKLLTRMIHAAALVTVVLSLASATVVFYIQ</sequence>
<dbReference type="eggNOG" id="ENOG502R4A2">
    <property type="taxonomic scope" value="Eukaryota"/>
</dbReference>
<feature type="transmembrane region" description="Helical" evidence="1">
    <location>
        <begin position="7"/>
        <end position="26"/>
    </location>
</feature>
<dbReference type="EnsemblPlants" id="LPERR06G05960.1">
    <property type="protein sequence ID" value="LPERR06G05960.1"/>
    <property type="gene ID" value="LPERR06G05960"/>
</dbReference>
<dbReference type="Gramene" id="LPERR06G05960.1">
    <property type="protein sequence ID" value="LPERR06G05960.1"/>
    <property type="gene ID" value="LPERR06G05960"/>
</dbReference>
<protein>
    <submittedName>
        <fullName evidence="2">Uncharacterized protein</fullName>
    </submittedName>
</protein>
<reference evidence="3" key="2">
    <citation type="submission" date="2013-12" db="EMBL/GenBank/DDBJ databases">
        <authorList>
            <person name="Yu Y."/>
            <person name="Lee S."/>
            <person name="de Baynast K."/>
            <person name="Wissotski M."/>
            <person name="Liu L."/>
            <person name="Talag J."/>
            <person name="Goicoechea J."/>
            <person name="Angelova A."/>
            <person name="Jetty R."/>
            <person name="Kudrna D."/>
            <person name="Golser W."/>
            <person name="Rivera L."/>
            <person name="Zhang J."/>
            <person name="Wing R."/>
        </authorList>
    </citation>
    <scope>NUCLEOTIDE SEQUENCE</scope>
</reference>
<keyword evidence="1" id="KW-0812">Transmembrane</keyword>
<dbReference type="HOGENOM" id="CLU_103534_0_0_1"/>
<proteinExistence type="predicted"/>
<feature type="transmembrane region" description="Helical" evidence="1">
    <location>
        <begin position="181"/>
        <end position="200"/>
    </location>
</feature>
<organism evidence="2 3">
    <name type="scientific">Leersia perrieri</name>
    <dbReference type="NCBI Taxonomy" id="77586"/>
    <lineage>
        <taxon>Eukaryota</taxon>
        <taxon>Viridiplantae</taxon>
        <taxon>Streptophyta</taxon>
        <taxon>Embryophyta</taxon>
        <taxon>Tracheophyta</taxon>
        <taxon>Spermatophyta</taxon>
        <taxon>Magnoliopsida</taxon>
        <taxon>Liliopsida</taxon>
        <taxon>Poales</taxon>
        <taxon>Poaceae</taxon>
        <taxon>BOP clade</taxon>
        <taxon>Oryzoideae</taxon>
        <taxon>Oryzeae</taxon>
        <taxon>Oryzinae</taxon>
        <taxon>Leersia</taxon>
    </lineage>
</organism>
<dbReference type="AlphaFoldDB" id="A0A0D9WN04"/>
<accession>A0A0D9WN04</accession>
<keyword evidence="3" id="KW-1185">Reference proteome</keyword>
<name>A0A0D9WN04_9ORYZ</name>
<reference evidence="2 3" key="1">
    <citation type="submission" date="2012-08" db="EMBL/GenBank/DDBJ databases">
        <title>Oryza genome evolution.</title>
        <authorList>
            <person name="Wing R.A."/>
        </authorList>
    </citation>
    <scope>NUCLEOTIDE SEQUENCE</scope>
</reference>
<evidence type="ECO:0000256" key="1">
    <source>
        <dbReference type="SAM" id="Phobius"/>
    </source>
</evidence>
<dbReference type="Proteomes" id="UP000032180">
    <property type="component" value="Chromosome 6"/>
</dbReference>
<reference evidence="2" key="3">
    <citation type="submission" date="2015-04" db="UniProtKB">
        <authorList>
            <consortium name="EnsemblPlants"/>
        </authorList>
    </citation>
    <scope>IDENTIFICATION</scope>
</reference>
<feature type="transmembrane region" description="Helical" evidence="1">
    <location>
        <begin position="86"/>
        <end position="107"/>
    </location>
</feature>
<evidence type="ECO:0000313" key="2">
    <source>
        <dbReference type="EnsemblPlants" id="LPERR06G05960.1"/>
    </source>
</evidence>
<keyword evidence="1" id="KW-0472">Membrane</keyword>
<keyword evidence="1" id="KW-1133">Transmembrane helix</keyword>